<proteinExistence type="predicted"/>
<protein>
    <submittedName>
        <fullName evidence="1">Uncharacterized protein</fullName>
    </submittedName>
</protein>
<name>A0A382WI79_9ZZZZ</name>
<dbReference type="AlphaFoldDB" id="A0A382WI79"/>
<evidence type="ECO:0000313" key="1">
    <source>
        <dbReference type="EMBL" id="SVD58339.1"/>
    </source>
</evidence>
<dbReference type="Gene3D" id="3.40.50.150">
    <property type="entry name" value="Vaccinia Virus protein VP39"/>
    <property type="match status" value="1"/>
</dbReference>
<dbReference type="SUPFAM" id="SSF53335">
    <property type="entry name" value="S-adenosyl-L-methionine-dependent methyltransferases"/>
    <property type="match status" value="1"/>
</dbReference>
<accession>A0A382WI79</accession>
<feature type="non-terminal residue" evidence="1">
    <location>
        <position position="57"/>
    </location>
</feature>
<dbReference type="EMBL" id="UINC01159959">
    <property type="protein sequence ID" value="SVD58339.1"/>
    <property type="molecule type" value="Genomic_DNA"/>
</dbReference>
<gene>
    <name evidence="1" type="ORF">METZ01_LOCUS411193</name>
</gene>
<organism evidence="1">
    <name type="scientific">marine metagenome</name>
    <dbReference type="NCBI Taxonomy" id="408172"/>
    <lineage>
        <taxon>unclassified sequences</taxon>
        <taxon>metagenomes</taxon>
        <taxon>ecological metagenomes</taxon>
    </lineage>
</organism>
<dbReference type="InterPro" id="IPR029063">
    <property type="entry name" value="SAM-dependent_MTases_sf"/>
</dbReference>
<reference evidence="1" key="1">
    <citation type="submission" date="2018-05" db="EMBL/GenBank/DDBJ databases">
        <authorList>
            <person name="Lanie J.A."/>
            <person name="Ng W.-L."/>
            <person name="Kazmierczak K.M."/>
            <person name="Andrzejewski T.M."/>
            <person name="Davidsen T.M."/>
            <person name="Wayne K.J."/>
            <person name="Tettelin H."/>
            <person name="Glass J.I."/>
            <person name="Rusch D."/>
            <person name="Podicherti R."/>
            <person name="Tsui H.-C.T."/>
            <person name="Winkler M.E."/>
        </authorList>
    </citation>
    <scope>NUCLEOTIDE SEQUENCE</scope>
</reference>
<sequence>MDCDTNIVGHFYDKYDTKNPIERKLTAGFLQAVSKLYEKVGPQTVLEVGCGEGILAD</sequence>